<sequence>MKAIQLKSFNAPYAVSRVPVPRPEPHQLLIRVRAAGFCHTDCMVNEGAFDSPLPVIGSHEPAGVVIEVGAEVQGFKEGDCVGCINFEGACGKCPDCKAGRPVYCDNMLMKGITTDGAWAEYMVADWRFTVKIPYAMSYPVVACLMCAGISIYGGIKRAAVPPGGSIGIVGIGGLGHIGTQLAKAMGYKVVAIDVKQSALDLAASYPLKPDLAILATTPAPDAVSQIAQVVGGAYPGLDATVLATDAPAAFKFAAAVTRKHGTLVLLGQPDAGITMSYKDVIFRDLTLVGSLVASREDTEELLGLVAEHGVEVKMKEWRIEQAEEMRQEYLGGKGEGKNVVVFGRCDNKRPPFTCLVHSSS</sequence>
<dbReference type="InterPro" id="IPR011032">
    <property type="entry name" value="GroES-like_sf"/>
</dbReference>
<evidence type="ECO:0000313" key="7">
    <source>
        <dbReference type="EMBL" id="KAF4491289.1"/>
    </source>
</evidence>
<reference evidence="7 8" key="2">
    <citation type="submission" date="2020-04" db="EMBL/GenBank/DDBJ databases">
        <title>Genome sequencing and assembly of multiple isolates from the Colletotrichum gloeosporioides species complex.</title>
        <authorList>
            <person name="Gan P."/>
            <person name="Shirasu K."/>
        </authorList>
    </citation>
    <scope>NUCLEOTIDE SEQUENCE [LARGE SCALE GENOMIC DNA]</scope>
    <source>
        <strain evidence="7 8">Nara gc5</strain>
    </source>
</reference>
<dbReference type="SMART" id="SM00829">
    <property type="entry name" value="PKS_ER"/>
    <property type="match status" value="1"/>
</dbReference>
<protein>
    <submittedName>
        <fullName evidence="7">Alcohol dehydrogenase</fullName>
    </submittedName>
</protein>
<dbReference type="InterPro" id="IPR013149">
    <property type="entry name" value="ADH-like_C"/>
</dbReference>
<dbReference type="SUPFAM" id="SSF51735">
    <property type="entry name" value="NAD(P)-binding Rossmann-fold domains"/>
    <property type="match status" value="1"/>
</dbReference>
<comment type="cofactor">
    <cofactor evidence="1">
        <name>Zn(2+)</name>
        <dbReference type="ChEBI" id="CHEBI:29105"/>
    </cofactor>
</comment>
<keyword evidence="4" id="KW-0862">Zinc</keyword>
<dbReference type="InterPro" id="IPR020843">
    <property type="entry name" value="ER"/>
</dbReference>
<dbReference type="GO" id="GO:0046872">
    <property type="term" value="F:metal ion binding"/>
    <property type="evidence" value="ECO:0007669"/>
    <property type="project" value="UniProtKB-KW"/>
</dbReference>
<name>A0A7J6JKW3_COLFN</name>
<dbReference type="Gene3D" id="3.40.50.720">
    <property type="entry name" value="NAD(P)-binding Rossmann-like Domain"/>
    <property type="match status" value="1"/>
</dbReference>
<dbReference type="InterPro" id="IPR036291">
    <property type="entry name" value="NAD(P)-bd_dom_sf"/>
</dbReference>
<evidence type="ECO:0000259" key="6">
    <source>
        <dbReference type="SMART" id="SM00829"/>
    </source>
</evidence>
<dbReference type="InterPro" id="IPR013154">
    <property type="entry name" value="ADH-like_N"/>
</dbReference>
<feature type="domain" description="Enoyl reductase (ER)" evidence="6">
    <location>
        <begin position="7"/>
        <end position="265"/>
    </location>
</feature>
<keyword evidence="5" id="KW-0560">Oxidoreductase</keyword>
<comment type="similarity">
    <text evidence="2">Belongs to the zinc-containing alcohol dehydrogenase family.</text>
</comment>
<dbReference type="GO" id="GO:0005737">
    <property type="term" value="C:cytoplasm"/>
    <property type="evidence" value="ECO:0007669"/>
    <property type="project" value="TreeGrafter"/>
</dbReference>
<evidence type="ECO:0000256" key="4">
    <source>
        <dbReference type="ARBA" id="ARBA00022833"/>
    </source>
</evidence>
<gene>
    <name evidence="7" type="primary">adhA-4</name>
    <name evidence="7" type="ORF">CGGC5_v001846</name>
</gene>
<accession>A0A7J6JKW3</accession>
<dbReference type="RefSeq" id="XP_031879336.2">
    <property type="nucleotide sequence ID" value="XM_032023988.2"/>
</dbReference>
<evidence type="ECO:0000256" key="1">
    <source>
        <dbReference type="ARBA" id="ARBA00001947"/>
    </source>
</evidence>
<dbReference type="Pfam" id="PF00107">
    <property type="entry name" value="ADH_zinc_N"/>
    <property type="match status" value="1"/>
</dbReference>
<dbReference type="GeneID" id="43608160"/>
<dbReference type="GO" id="GO:0004022">
    <property type="term" value="F:alcohol dehydrogenase (NAD+) activity"/>
    <property type="evidence" value="ECO:0007669"/>
    <property type="project" value="TreeGrafter"/>
</dbReference>
<proteinExistence type="inferred from homology"/>
<dbReference type="Gene3D" id="3.90.180.10">
    <property type="entry name" value="Medium-chain alcohol dehydrogenases, catalytic domain"/>
    <property type="match status" value="1"/>
</dbReference>
<comment type="caution">
    <text evidence="7">The sequence shown here is derived from an EMBL/GenBank/DDBJ whole genome shotgun (WGS) entry which is preliminary data.</text>
</comment>
<evidence type="ECO:0000256" key="2">
    <source>
        <dbReference type="ARBA" id="ARBA00008072"/>
    </source>
</evidence>
<dbReference type="AlphaFoldDB" id="A0A7J6JKW3"/>
<dbReference type="EMBL" id="ANPB02000001">
    <property type="protein sequence ID" value="KAF4491289.1"/>
    <property type="molecule type" value="Genomic_DNA"/>
</dbReference>
<keyword evidence="8" id="KW-1185">Reference proteome</keyword>
<evidence type="ECO:0000313" key="8">
    <source>
        <dbReference type="Proteomes" id="UP000011096"/>
    </source>
</evidence>
<dbReference type="Proteomes" id="UP000011096">
    <property type="component" value="Unassembled WGS sequence"/>
</dbReference>
<dbReference type="InParanoid" id="A0A7J6JKW3"/>
<evidence type="ECO:0000256" key="3">
    <source>
        <dbReference type="ARBA" id="ARBA00022723"/>
    </source>
</evidence>
<dbReference type="SUPFAM" id="SSF50129">
    <property type="entry name" value="GroES-like"/>
    <property type="match status" value="1"/>
</dbReference>
<dbReference type="PANTHER" id="PTHR42940">
    <property type="entry name" value="ALCOHOL DEHYDROGENASE 1-RELATED"/>
    <property type="match status" value="1"/>
</dbReference>
<dbReference type="Pfam" id="PF08240">
    <property type="entry name" value="ADH_N"/>
    <property type="match status" value="1"/>
</dbReference>
<dbReference type="PANTHER" id="PTHR42940:SF8">
    <property type="entry name" value="VACUOLAR PROTEIN SORTING-ASSOCIATED PROTEIN 11"/>
    <property type="match status" value="1"/>
</dbReference>
<evidence type="ECO:0000256" key="5">
    <source>
        <dbReference type="ARBA" id="ARBA00023002"/>
    </source>
</evidence>
<organism evidence="7 8">
    <name type="scientific">Colletotrichum fructicola (strain Nara gc5)</name>
    <name type="common">Anthracnose fungus</name>
    <name type="synonym">Colletotrichum gloeosporioides (strain Nara gc5)</name>
    <dbReference type="NCBI Taxonomy" id="1213859"/>
    <lineage>
        <taxon>Eukaryota</taxon>
        <taxon>Fungi</taxon>
        <taxon>Dikarya</taxon>
        <taxon>Ascomycota</taxon>
        <taxon>Pezizomycotina</taxon>
        <taxon>Sordariomycetes</taxon>
        <taxon>Hypocreomycetidae</taxon>
        <taxon>Glomerellales</taxon>
        <taxon>Glomerellaceae</taxon>
        <taxon>Colletotrichum</taxon>
        <taxon>Colletotrichum gloeosporioides species complex</taxon>
    </lineage>
</organism>
<dbReference type="OrthoDB" id="256333at2759"/>
<keyword evidence="3" id="KW-0479">Metal-binding</keyword>
<reference evidence="7 8" key="1">
    <citation type="submission" date="2012-08" db="EMBL/GenBank/DDBJ databases">
        <authorList>
            <person name="Gan P.H.P."/>
            <person name="Ikeda K."/>
            <person name="Irieda H."/>
            <person name="Narusaka M."/>
            <person name="O'Connell R.J."/>
            <person name="Narusaka Y."/>
            <person name="Takano Y."/>
            <person name="Kubo Y."/>
            <person name="Shirasu K."/>
        </authorList>
    </citation>
    <scope>NUCLEOTIDE SEQUENCE [LARGE SCALE GENOMIC DNA]</scope>
    <source>
        <strain evidence="7 8">Nara gc5</strain>
    </source>
</reference>